<evidence type="ECO:0000256" key="3">
    <source>
        <dbReference type="ARBA" id="ARBA00022490"/>
    </source>
</evidence>
<evidence type="ECO:0000256" key="12">
    <source>
        <dbReference type="ARBA" id="ARBA00039754"/>
    </source>
</evidence>
<evidence type="ECO:0000256" key="10">
    <source>
        <dbReference type="ARBA" id="ARBA00038367"/>
    </source>
</evidence>
<evidence type="ECO:0000256" key="15">
    <source>
        <dbReference type="ARBA" id="ARBA00047527"/>
    </source>
</evidence>
<dbReference type="GO" id="GO:0009252">
    <property type="term" value="P:peptidoglycan biosynthetic process"/>
    <property type="evidence" value="ECO:0007669"/>
    <property type="project" value="UniProtKB-KW"/>
</dbReference>
<keyword evidence="3" id="KW-0963">Cytoplasm</keyword>
<dbReference type="GO" id="GO:0005737">
    <property type="term" value="C:cytoplasm"/>
    <property type="evidence" value="ECO:0007669"/>
    <property type="project" value="UniProtKB-SubCell"/>
</dbReference>
<evidence type="ECO:0000256" key="9">
    <source>
        <dbReference type="ARBA" id="ARBA00023316"/>
    </source>
</evidence>
<keyword evidence="7" id="KW-0573">Peptidoglycan synthesis</keyword>
<comment type="pathway">
    <text evidence="2">Cell wall biogenesis; peptidoglycan biosynthesis.</text>
</comment>
<comment type="caution">
    <text evidence="17">The sequence shown here is derived from an EMBL/GenBank/DDBJ whole genome shotgun (WGS) entry which is preliminary data.</text>
</comment>
<dbReference type="Proteomes" id="UP000230007">
    <property type="component" value="Unassembled WGS sequence"/>
</dbReference>
<evidence type="ECO:0000256" key="8">
    <source>
        <dbReference type="ARBA" id="ARBA00023306"/>
    </source>
</evidence>
<dbReference type="Pfam" id="PF00275">
    <property type="entry name" value="EPSP_synthase"/>
    <property type="match status" value="1"/>
</dbReference>
<reference evidence="17 18" key="1">
    <citation type="submission" date="2017-09" db="EMBL/GenBank/DDBJ databases">
        <title>Depth-based differentiation of microbial function through sediment-hosted aquifers and enrichment of novel symbionts in the deep terrestrial subsurface.</title>
        <authorList>
            <person name="Probst A.J."/>
            <person name="Ladd B."/>
            <person name="Jarett J.K."/>
            <person name="Geller-Mcgrath D.E."/>
            <person name="Sieber C.M."/>
            <person name="Emerson J.B."/>
            <person name="Anantharaman K."/>
            <person name="Thomas B.C."/>
            <person name="Malmstrom R."/>
            <person name="Stieglmeier M."/>
            <person name="Klingl A."/>
            <person name="Woyke T."/>
            <person name="Ryan C.M."/>
            <person name="Banfield J.F."/>
        </authorList>
    </citation>
    <scope>NUCLEOTIDE SEQUENCE [LARGE SCALE GENOMIC DNA]</scope>
    <source>
        <strain evidence="17">CG23_combo_of_CG06-09_8_20_14_all_42_19</strain>
    </source>
</reference>
<dbReference type="EC" id="2.5.1.7" evidence="11"/>
<protein>
    <recommendedName>
        <fullName evidence="12">UDP-N-acetylglucosamine 1-carboxyvinyltransferase</fullName>
        <ecNumber evidence="11">2.5.1.7</ecNumber>
    </recommendedName>
    <alternativeName>
        <fullName evidence="13">Enoylpyruvate transferase</fullName>
    </alternativeName>
    <alternativeName>
        <fullName evidence="14">UDP-N-acetylglucosamine enolpyruvyl transferase</fullName>
    </alternativeName>
</protein>
<keyword evidence="4" id="KW-0132">Cell division</keyword>
<dbReference type="InterPro" id="IPR050068">
    <property type="entry name" value="MurA_subfamily"/>
</dbReference>
<dbReference type="GO" id="GO:0008760">
    <property type="term" value="F:UDP-N-acetylglucosamine 1-carboxyvinyltransferase activity"/>
    <property type="evidence" value="ECO:0007669"/>
    <property type="project" value="UniProtKB-EC"/>
</dbReference>
<dbReference type="EMBL" id="PCSK01000012">
    <property type="protein sequence ID" value="PIP46428.1"/>
    <property type="molecule type" value="Genomic_DNA"/>
</dbReference>
<keyword evidence="9" id="KW-0961">Cell wall biogenesis/degradation</keyword>
<dbReference type="PANTHER" id="PTHR43783">
    <property type="entry name" value="UDP-N-ACETYLGLUCOSAMINE 1-CARBOXYVINYLTRANSFERASE"/>
    <property type="match status" value="1"/>
</dbReference>
<dbReference type="Gene3D" id="3.65.10.10">
    <property type="entry name" value="Enolpyruvate transferase domain"/>
    <property type="match status" value="1"/>
</dbReference>
<gene>
    <name evidence="17" type="ORF">COX15_00530</name>
</gene>
<evidence type="ECO:0000256" key="5">
    <source>
        <dbReference type="ARBA" id="ARBA00022679"/>
    </source>
</evidence>
<dbReference type="AlphaFoldDB" id="A0A2H0AP81"/>
<evidence type="ECO:0000259" key="16">
    <source>
        <dbReference type="Pfam" id="PF00275"/>
    </source>
</evidence>
<keyword evidence="8" id="KW-0131">Cell cycle</keyword>
<accession>A0A2H0AP81</accession>
<organism evidence="17 18">
    <name type="scientific">Candidatus Colwellbacteria bacterium CG23_combo_of_CG06-09_8_20_14_all_42_19</name>
    <dbReference type="NCBI Taxonomy" id="1974541"/>
    <lineage>
        <taxon>Bacteria</taxon>
        <taxon>Candidatus Colwelliibacteriota</taxon>
    </lineage>
</organism>
<dbReference type="GO" id="GO:0051301">
    <property type="term" value="P:cell division"/>
    <property type="evidence" value="ECO:0007669"/>
    <property type="project" value="UniProtKB-KW"/>
</dbReference>
<name>A0A2H0AP81_9BACT</name>
<evidence type="ECO:0000313" key="17">
    <source>
        <dbReference type="EMBL" id="PIP46428.1"/>
    </source>
</evidence>
<dbReference type="GO" id="GO:0071555">
    <property type="term" value="P:cell wall organization"/>
    <property type="evidence" value="ECO:0007669"/>
    <property type="project" value="UniProtKB-KW"/>
</dbReference>
<dbReference type="PANTHER" id="PTHR43783:SF1">
    <property type="entry name" value="UDP-N-ACETYLGLUCOSAMINE 1-CARBOXYVINYLTRANSFERASE"/>
    <property type="match status" value="1"/>
</dbReference>
<evidence type="ECO:0000256" key="1">
    <source>
        <dbReference type="ARBA" id="ARBA00004496"/>
    </source>
</evidence>
<evidence type="ECO:0000256" key="13">
    <source>
        <dbReference type="ARBA" id="ARBA00042443"/>
    </source>
</evidence>
<evidence type="ECO:0000256" key="14">
    <source>
        <dbReference type="ARBA" id="ARBA00042842"/>
    </source>
</evidence>
<proteinExistence type="inferred from homology"/>
<evidence type="ECO:0000256" key="11">
    <source>
        <dbReference type="ARBA" id="ARBA00039108"/>
    </source>
</evidence>
<feature type="domain" description="Enolpyruvate transferase" evidence="16">
    <location>
        <begin position="6"/>
        <end position="148"/>
    </location>
</feature>
<evidence type="ECO:0000313" key="18">
    <source>
        <dbReference type="Proteomes" id="UP000230007"/>
    </source>
</evidence>
<dbReference type="InterPro" id="IPR036968">
    <property type="entry name" value="Enolpyruvate_Tfrase_sf"/>
</dbReference>
<comment type="subcellular location">
    <subcellularLocation>
        <location evidence="1">Cytoplasm</location>
    </subcellularLocation>
</comment>
<evidence type="ECO:0000256" key="4">
    <source>
        <dbReference type="ARBA" id="ARBA00022618"/>
    </source>
</evidence>
<evidence type="ECO:0000256" key="7">
    <source>
        <dbReference type="ARBA" id="ARBA00022984"/>
    </source>
</evidence>
<sequence length="167" mass="18247">MKFIINGGRVLEGAISVLGSKNAATPIISATILTKRPCIIGNVPRIGDVTTLLSILESMGSEISWLDSTTLRIVNRDIDPSKIDVHLVRRIRSSILLVGPILARFGSFAIGTPGGCHIGVRPLDAHLEAFKSLGVKITYDETRGIYHMRRETNKRAENVILKEFSVT</sequence>
<keyword evidence="5 17" id="KW-0808">Transferase</keyword>
<feature type="non-terminal residue" evidence="17">
    <location>
        <position position="167"/>
    </location>
</feature>
<comment type="catalytic activity">
    <reaction evidence="15">
        <text>phosphoenolpyruvate + UDP-N-acetyl-alpha-D-glucosamine = UDP-N-acetyl-3-O-(1-carboxyvinyl)-alpha-D-glucosamine + phosphate</text>
        <dbReference type="Rhea" id="RHEA:18681"/>
        <dbReference type="ChEBI" id="CHEBI:43474"/>
        <dbReference type="ChEBI" id="CHEBI:57705"/>
        <dbReference type="ChEBI" id="CHEBI:58702"/>
        <dbReference type="ChEBI" id="CHEBI:68483"/>
        <dbReference type="EC" id="2.5.1.7"/>
    </reaction>
</comment>
<comment type="similarity">
    <text evidence="10">Belongs to the EPSP synthase family. MurA subfamily.</text>
</comment>
<dbReference type="GO" id="GO:0008360">
    <property type="term" value="P:regulation of cell shape"/>
    <property type="evidence" value="ECO:0007669"/>
    <property type="project" value="UniProtKB-KW"/>
</dbReference>
<keyword evidence="6" id="KW-0133">Cell shape</keyword>
<dbReference type="InterPro" id="IPR013792">
    <property type="entry name" value="RNA3'P_cycl/enolpyr_Trfase_a/b"/>
</dbReference>
<evidence type="ECO:0000256" key="6">
    <source>
        <dbReference type="ARBA" id="ARBA00022960"/>
    </source>
</evidence>
<dbReference type="InterPro" id="IPR001986">
    <property type="entry name" value="Enolpyruvate_Tfrase_dom"/>
</dbReference>
<dbReference type="SUPFAM" id="SSF55205">
    <property type="entry name" value="EPT/RTPC-like"/>
    <property type="match status" value="1"/>
</dbReference>
<evidence type="ECO:0000256" key="2">
    <source>
        <dbReference type="ARBA" id="ARBA00004752"/>
    </source>
</evidence>